<dbReference type="eggNOG" id="COG0526">
    <property type="taxonomic scope" value="Bacteria"/>
</dbReference>
<name>A0A0B0IKV7_9BACI</name>
<dbReference type="EMBL" id="JRJU01000001">
    <property type="protein sequence ID" value="KHF41900.1"/>
    <property type="molecule type" value="Genomic_DNA"/>
</dbReference>
<comment type="caution">
    <text evidence="3">The sequence shown here is derived from an EMBL/GenBank/DDBJ whole genome shotgun (WGS) entry which is preliminary data.</text>
</comment>
<dbReference type="Gene3D" id="3.40.30.10">
    <property type="entry name" value="Glutaredoxin"/>
    <property type="match status" value="1"/>
</dbReference>
<dbReference type="InterPro" id="IPR000866">
    <property type="entry name" value="AhpC/TSA"/>
</dbReference>
<sequence length="173" mass="19255">MFILLVLICIVGWGSFNSFTATKISGDSQHSSRVAVGQMAPNFTLQTVEGEEVALSDFSGQRIMINFWATWCPPCRAEMPDMQRFYKNHDVVVLAINGTNTEGSSEQVKQFVDDLGLSFPILLDEAGETYALYQIGPRPTSLFIDKSGMITHIHIGAMNVEMMIRQLKGMPEM</sequence>
<proteinExistence type="predicted"/>
<evidence type="ECO:0000259" key="2">
    <source>
        <dbReference type="PROSITE" id="PS51352"/>
    </source>
</evidence>
<protein>
    <submittedName>
        <fullName evidence="3">Thiol disulfide exchange role in cytochrome c biogenesis</fullName>
    </submittedName>
</protein>
<dbReference type="InterPro" id="IPR017937">
    <property type="entry name" value="Thioredoxin_CS"/>
</dbReference>
<keyword evidence="1" id="KW-1015">Disulfide bond</keyword>
<dbReference type="PANTHER" id="PTHR42852:SF13">
    <property type="entry name" value="PROTEIN DIPZ"/>
    <property type="match status" value="1"/>
</dbReference>
<evidence type="ECO:0000256" key="1">
    <source>
        <dbReference type="ARBA" id="ARBA00023157"/>
    </source>
</evidence>
<dbReference type="InterPro" id="IPR036249">
    <property type="entry name" value="Thioredoxin-like_sf"/>
</dbReference>
<evidence type="ECO:0000313" key="3">
    <source>
        <dbReference type="EMBL" id="KHF41900.1"/>
    </source>
</evidence>
<dbReference type="STRING" id="333138.LQ50_00990"/>
<dbReference type="AlphaFoldDB" id="A0A0B0IKV7"/>
<accession>A0A0B0IKV7</accession>
<dbReference type="CDD" id="cd02966">
    <property type="entry name" value="TlpA_like_family"/>
    <property type="match status" value="1"/>
</dbReference>
<organism evidence="3 4">
    <name type="scientific">Halalkalibacter okhensis</name>
    <dbReference type="NCBI Taxonomy" id="333138"/>
    <lineage>
        <taxon>Bacteria</taxon>
        <taxon>Bacillati</taxon>
        <taxon>Bacillota</taxon>
        <taxon>Bacilli</taxon>
        <taxon>Bacillales</taxon>
        <taxon>Bacillaceae</taxon>
        <taxon>Halalkalibacter</taxon>
    </lineage>
</organism>
<feature type="domain" description="Thioredoxin" evidence="2">
    <location>
        <begin position="34"/>
        <end position="172"/>
    </location>
</feature>
<dbReference type="InterPro" id="IPR013766">
    <property type="entry name" value="Thioredoxin_domain"/>
</dbReference>
<dbReference type="Pfam" id="PF00578">
    <property type="entry name" value="AhpC-TSA"/>
    <property type="match status" value="1"/>
</dbReference>
<dbReference type="PROSITE" id="PS51352">
    <property type="entry name" value="THIOREDOXIN_2"/>
    <property type="match status" value="1"/>
</dbReference>
<reference evidence="3 4" key="1">
    <citation type="submission" date="2014-09" db="EMBL/GenBank/DDBJ databases">
        <title>Genome sequencing and annotation of Bacillus Okhensis strain Kh10-101T.</title>
        <authorList>
            <person name="Prakash J.S."/>
        </authorList>
    </citation>
    <scope>NUCLEOTIDE SEQUENCE [LARGE SCALE GENOMIC DNA]</scope>
    <source>
        <strain evidence="4">Kh10-101T</strain>
    </source>
</reference>
<keyword evidence="4" id="KW-1185">Reference proteome</keyword>
<gene>
    <name evidence="3" type="ORF">LQ50_00990</name>
</gene>
<dbReference type="Proteomes" id="UP000030832">
    <property type="component" value="Unassembled WGS sequence"/>
</dbReference>
<dbReference type="InterPro" id="IPR050553">
    <property type="entry name" value="Thioredoxin_ResA/DsbE_sf"/>
</dbReference>
<dbReference type="SUPFAM" id="SSF52833">
    <property type="entry name" value="Thioredoxin-like"/>
    <property type="match status" value="1"/>
</dbReference>
<dbReference type="PROSITE" id="PS00194">
    <property type="entry name" value="THIOREDOXIN_1"/>
    <property type="match status" value="1"/>
</dbReference>
<evidence type="ECO:0000313" key="4">
    <source>
        <dbReference type="Proteomes" id="UP000030832"/>
    </source>
</evidence>
<dbReference type="GO" id="GO:0016491">
    <property type="term" value="F:oxidoreductase activity"/>
    <property type="evidence" value="ECO:0007669"/>
    <property type="project" value="InterPro"/>
</dbReference>
<dbReference type="PANTHER" id="PTHR42852">
    <property type="entry name" value="THIOL:DISULFIDE INTERCHANGE PROTEIN DSBE"/>
    <property type="match status" value="1"/>
</dbReference>
<dbReference type="GO" id="GO:0016209">
    <property type="term" value="F:antioxidant activity"/>
    <property type="evidence" value="ECO:0007669"/>
    <property type="project" value="InterPro"/>
</dbReference>